<dbReference type="SUPFAM" id="SSF46785">
    <property type="entry name" value="Winged helix' DNA-binding domain"/>
    <property type="match status" value="1"/>
</dbReference>
<comment type="caution">
    <text evidence="6">The sequence shown here is derived from an EMBL/GenBank/DDBJ whole genome shotgun (WGS) entry which is preliminary data.</text>
</comment>
<accession>A0A930YF76</accession>
<evidence type="ECO:0000256" key="3">
    <source>
        <dbReference type="ARBA" id="ARBA00023125"/>
    </source>
</evidence>
<dbReference type="SUPFAM" id="SSF53850">
    <property type="entry name" value="Periplasmic binding protein-like II"/>
    <property type="match status" value="1"/>
</dbReference>
<dbReference type="PANTHER" id="PTHR30346">
    <property type="entry name" value="TRANSCRIPTIONAL DUAL REGULATOR HCAR-RELATED"/>
    <property type="match status" value="1"/>
</dbReference>
<dbReference type="GO" id="GO:0003700">
    <property type="term" value="F:DNA-binding transcription factor activity"/>
    <property type="evidence" value="ECO:0007669"/>
    <property type="project" value="InterPro"/>
</dbReference>
<dbReference type="AlphaFoldDB" id="A0A930YF76"/>
<evidence type="ECO:0000313" key="7">
    <source>
        <dbReference type="Proteomes" id="UP000640489"/>
    </source>
</evidence>
<dbReference type="InterPro" id="IPR005119">
    <property type="entry name" value="LysR_subst-bd"/>
</dbReference>
<dbReference type="InterPro" id="IPR036388">
    <property type="entry name" value="WH-like_DNA-bd_sf"/>
</dbReference>
<protein>
    <submittedName>
        <fullName evidence="6">LysR family transcriptional regulator</fullName>
    </submittedName>
</protein>
<dbReference type="GO" id="GO:0032993">
    <property type="term" value="C:protein-DNA complex"/>
    <property type="evidence" value="ECO:0007669"/>
    <property type="project" value="TreeGrafter"/>
</dbReference>
<keyword evidence="4" id="KW-0804">Transcription</keyword>
<dbReference type="GO" id="GO:0003677">
    <property type="term" value="F:DNA binding"/>
    <property type="evidence" value="ECO:0007669"/>
    <property type="project" value="UniProtKB-KW"/>
</dbReference>
<reference evidence="6" key="1">
    <citation type="submission" date="2020-11" db="EMBL/GenBank/DDBJ databases">
        <title>Nocardioides sp. nov., isolated from Soil of Cynanchum wilfordii Hemsley rhizosphere.</title>
        <authorList>
            <person name="Lee J.-S."/>
            <person name="Suh M.K."/>
            <person name="Kim J.-S."/>
        </authorList>
    </citation>
    <scope>NUCLEOTIDE SEQUENCE</scope>
    <source>
        <strain evidence="6">KCTC 19275</strain>
    </source>
</reference>
<dbReference type="EMBL" id="JADKPN010000010">
    <property type="protein sequence ID" value="MBF4764622.1"/>
    <property type="molecule type" value="Genomic_DNA"/>
</dbReference>
<feature type="domain" description="HTH lysR-type" evidence="5">
    <location>
        <begin position="1"/>
        <end position="58"/>
    </location>
</feature>
<proteinExistence type="inferred from homology"/>
<keyword evidence="2" id="KW-0805">Transcription regulation</keyword>
<keyword evidence="3" id="KW-0238">DNA-binding</keyword>
<dbReference type="PANTHER" id="PTHR30346:SF29">
    <property type="entry name" value="LYSR SUBSTRATE-BINDING"/>
    <property type="match status" value="1"/>
</dbReference>
<dbReference type="PROSITE" id="PS50931">
    <property type="entry name" value="HTH_LYSR"/>
    <property type="match status" value="1"/>
</dbReference>
<dbReference type="InterPro" id="IPR000847">
    <property type="entry name" value="LysR_HTH_N"/>
</dbReference>
<dbReference type="Gene3D" id="3.40.190.10">
    <property type="entry name" value="Periplasmic binding protein-like II"/>
    <property type="match status" value="2"/>
</dbReference>
<comment type="similarity">
    <text evidence="1">Belongs to the LysR transcriptional regulatory family.</text>
</comment>
<keyword evidence="7" id="KW-1185">Reference proteome</keyword>
<name>A0A930YF76_9ACTN</name>
<evidence type="ECO:0000256" key="2">
    <source>
        <dbReference type="ARBA" id="ARBA00023015"/>
    </source>
</evidence>
<dbReference type="Pfam" id="PF03466">
    <property type="entry name" value="LysR_substrate"/>
    <property type="match status" value="1"/>
</dbReference>
<evidence type="ECO:0000256" key="4">
    <source>
        <dbReference type="ARBA" id="ARBA00023163"/>
    </source>
</evidence>
<dbReference type="InterPro" id="IPR036390">
    <property type="entry name" value="WH_DNA-bd_sf"/>
</dbReference>
<dbReference type="Pfam" id="PF00126">
    <property type="entry name" value="HTH_1"/>
    <property type="match status" value="1"/>
</dbReference>
<gene>
    <name evidence="6" type="ORF">ISU07_15930</name>
</gene>
<evidence type="ECO:0000313" key="6">
    <source>
        <dbReference type="EMBL" id="MBF4764622.1"/>
    </source>
</evidence>
<organism evidence="6 7">
    <name type="scientific">Nocardioides islandensis</name>
    <dbReference type="NCBI Taxonomy" id="433663"/>
    <lineage>
        <taxon>Bacteria</taxon>
        <taxon>Bacillati</taxon>
        <taxon>Actinomycetota</taxon>
        <taxon>Actinomycetes</taxon>
        <taxon>Propionibacteriales</taxon>
        <taxon>Nocardioidaceae</taxon>
        <taxon>Nocardioides</taxon>
    </lineage>
</organism>
<sequence length="292" mass="31130">MDVRRLRILVELSRLGSMRAVAEELGTTTSTVSQQVAALAREVGAALVEPVGRNVRLTPAGLRLAHHGIGILAAVEAARLDLDPHAEPAGLVAVAGFASAVRRSLLPVVRDLGTTHPGVQVLIHEYEPIEALDLLAGDDVDLALVYDYNLAPLSFPADVVATPLWQVDWGLGVPAGEGPRTGTADLAAYVDRSWIANSRNTADEDVVRTLASLVGFSPRITHRIDSLELVEDLIEDGHGVGLLPMAWRGGPGVRVLPLAEPGALLRAYAVVRRGRTDWPPLRLLLERVAEAG</sequence>
<dbReference type="Gene3D" id="1.10.10.10">
    <property type="entry name" value="Winged helix-like DNA-binding domain superfamily/Winged helix DNA-binding domain"/>
    <property type="match status" value="1"/>
</dbReference>
<dbReference type="Proteomes" id="UP000640489">
    <property type="component" value="Unassembled WGS sequence"/>
</dbReference>
<evidence type="ECO:0000259" key="5">
    <source>
        <dbReference type="PROSITE" id="PS50931"/>
    </source>
</evidence>
<evidence type="ECO:0000256" key="1">
    <source>
        <dbReference type="ARBA" id="ARBA00009437"/>
    </source>
</evidence>